<evidence type="ECO:0000313" key="4">
    <source>
        <dbReference type="EMBL" id="OGD65732.1"/>
    </source>
</evidence>
<dbReference type="AlphaFoldDB" id="A0A1F5EE82"/>
<dbReference type="Gene3D" id="3.40.50.2000">
    <property type="entry name" value="Glycogen Phosphorylase B"/>
    <property type="match status" value="2"/>
</dbReference>
<feature type="domain" description="Glycosyl transferase family 1" evidence="2">
    <location>
        <begin position="205"/>
        <end position="357"/>
    </location>
</feature>
<dbReference type="Pfam" id="PF00534">
    <property type="entry name" value="Glycos_transf_1"/>
    <property type="match status" value="1"/>
</dbReference>
<dbReference type="FunFam" id="3.40.50.2000:FF:000119">
    <property type="entry name" value="Glycosyl transferase group 1"/>
    <property type="match status" value="1"/>
</dbReference>
<reference evidence="4 5" key="1">
    <citation type="journal article" date="2016" name="Nat. Commun.">
        <title>Thousands of microbial genomes shed light on interconnected biogeochemical processes in an aquifer system.</title>
        <authorList>
            <person name="Anantharaman K."/>
            <person name="Brown C.T."/>
            <person name="Hug L.A."/>
            <person name="Sharon I."/>
            <person name="Castelle C.J."/>
            <person name="Probst A.J."/>
            <person name="Thomas B.C."/>
            <person name="Singh A."/>
            <person name="Wilkins M.J."/>
            <person name="Karaoz U."/>
            <person name="Brodie E.L."/>
            <person name="Williams K.H."/>
            <person name="Hubbard S.S."/>
            <person name="Banfield J.F."/>
        </authorList>
    </citation>
    <scope>NUCLEOTIDE SEQUENCE [LARGE SCALE GENOMIC DNA]</scope>
</reference>
<dbReference type="GO" id="GO:0016757">
    <property type="term" value="F:glycosyltransferase activity"/>
    <property type="evidence" value="ECO:0007669"/>
    <property type="project" value="InterPro"/>
</dbReference>
<evidence type="ECO:0000259" key="3">
    <source>
        <dbReference type="Pfam" id="PF13439"/>
    </source>
</evidence>
<accession>A0A1F5EE82</accession>
<dbReference type="PANTHER" id="PTHR46401:SF2">
    <property type="entry name" value="GLYCOSYLTRANSFERASE WBBK-RELATED"/>
    <property type="match status" value="1"/>
</dbReference>
<sequence length="385" mass="44382">MKIAIDCSKAVNEAAGIARYTENLTENLIKSYSYDQFFLYFNFMRGEEEKKEKIKSLIGQSKNVSYKIYHIPGWIKERVFSLPVSFTRSWVKNSDLVHATEFLSFDNGLKIPQILTIHDLTMIKFPKHRGSESIRHGKMLKKAAQNADYIIAVSVATKKDIVKLLHINEEKIKVIYNGKDNVFKPHKITEKEKKYLTEKYKFALPYILFLGTIEPRKNIANLLLAFDKFAHKNNKYYLILAGKKGWNTKEIEKVYKGMEYKNRVRFLDYVEQKDLPLIYNASDLFCYPSLYEGFGLPVLEAMACGTPVLTANISSLPEVGGSAAGYVDPKNTDEIYQAITKILLNKNLLRKMKTEGIRQAKKFSWAKCAKETHQVYEEIISHAKR</sequence>
<feature type="domain" description="Glycosyltransferase subfamily 4-like N-terminal" evidence="3">
    <location>
        <begin position="16"/>
        <end position="178"/>
    </location>
</feature>
<protein>
    <recommendedName>
        <fullName evidence="6">Glycosyl transferase family 1 domain-containing protein</fullName>
    </recommendedName>
</protein>
<dbReference type="STRING" id="1797469.A3F08_02940"/>
<comment type="caution">
    <text evidence="4">The sequence shown here is derived from an EMBL/GenBank/DDBJ whole genome shotgun (WGS) entry which is preliminary data.</text>
</comment>
<dbReference type="InterPro" id="IPR001296">
    <property type="entry name" value="Glyco_trans_1"/>
</dbReference>
<evidence type="ECO:0000259" key="2">
    <source>
        <dbReference type="Pfam" id="PF00534"/>
    </source>
</evidence>
<organism evidence="4 5">
    <name type="scientific">Candidatus Berkelbacteria bacterium RIFCSPHIGHO2_12_FULL_36_9</name>
    <dbReference type="NCBI Taxonomy" id="1797469"/>
    <lineage>
        <taxon>Bacteria</taxon>
        <taxon>Candidatus Berkelbacteria</taxon>
    </lineage>
</organism>
<keyword evidence="1" id="KW-0808">Transferase</keyword>
<evidence type="ECO:0000256" key="1">
    <source>
        <dbReference type="ARBA" id="ARBA00022679"/>
    </source>
</evidence>
<evidence type="ECO:0008006" key="6">
    <source>
        <dbReference type="Google" id="ProtNLM"/>
    </source>
</evidence>
<dbReference type="EMBL" id="MEZV01000053">
    <property type="protein sequence ID" value="OGD65732.1"/>
    <property type="molecule type" value="Genomic_DNA"/>
</dbReference>
<gene>
    <name evidence="4" type="ORF">A3F08_02940</name>
</gene>
<dbReference type="Pfam" id="PF13439">
    <property type="entry name" value="Glyco_transf_4"/>
    <property type="match status" value="1"/>
</dbReference>
<name>A0A1F5EE82_9BACT</name>
<proteinExistence type="predicted"/>
<dbReference type="CDD" id="cd03809">
    <property type="entry name" value="GT4_MtfB-like"/>
    <property type="match status" value="1"/>
</dbReference>
<dbReference type="SUPFAM" id="SSF53756">
    <property type="entry name" value="UDP-Glycosyltransferase/glycogen phosphorylase"/>
    <property type="match status" value="1"/>
</dbReference>
<dbReference type="GO" id="GO:0009103">
    <property type="term" value="P:lipopolysaccharide biosynthetic process"/>
    <property type="evidence" value="ECO:0007669"/>
    <property type="project" value="TreeGrafter"/>
</dbReference>
<dbReference type="PANTHER" id="PTHR46401">
    <property type="entry name" value="GLYCOSYLTRANSFERASE WBBK-RELATED"/>
    <property type="match status" value="1"/>
</dbReference>
<dbReference type="InterPro" id="IPR028098">
    <property type="entry name" value="Glyco_trans_4-like_N"/>
</dbReference>
<dbReference type="Proteomes" id="UP000176451">
    <property type="component" value="Unassembled WGS sequence"/>
</dbReference>
<evidence type="ECO:0000313" key="5">
    <source>
        <dbReference type="Proteomes" id="UP000176451"/>
    </source>
</evidence>